<protein>
    <recommendedName>
        <fullName evidence="1">DNA (cytosine-5-)-methyltransferase</fullName>
        <ecNumber evidence="1">2.1.1.37</ecNumber>
    </recommendedName>
</protein>
<evidence type="ECO:0000256" key="4">
    <source>
        <dbReference type="ARBA" id="ARBA00022691"/>
    </source>
</evidence>
<dbReference type="InterPro" id="IPR029063">
    <property type="entry name" value="SAM-dependent_MTases_sf"/>
</dbReference>
<evidence type="ECO:0000313" key="9">
    <source>
        <dbReference type="Proteomes" id="UP000183585"/>
    </source>
</evidence>
<evidence type="ECO:0000256" key="7">
    <source>
        <dbReference type="RuleBase" id="RU000416"/>
    </source>
</evidence>
<keyword evidence="3 6" id="KW-0808">Transferase</keyword>
<dbReference type="NCBIfam" id="TIGR00675">
    <property type="entry name" value="dcm"/>
    <property type="match status" value="1"/>
</dbReference>
<reference evidence="9" key="1">
    <citation type="submission" date="2016-06" db="EMBL/GenBank/DDBJ databases">
        <authorList>
            <person name="Varghese N."/>
            <person name="Submissions Spin"/>
        </authorList>
    </citation>
    <scope>NUCLEOTIDE SEQUENCE [LARGE SCALE GENOMIC DNA]</scope>
    <source>
        <strain evidence="9">DSM 43168</strain>
    </source>
</reference>
<evidence type="ECO:0000256" key="3">
    <source>
        <dbReference type="ARBA" id="ARBA00022679"/>
    </source>
</evidence>
<dbReference type="GO" id="GO:0003886">
    <property type="term" value="F:DNA (cytosine-5-)-methyltransferase activity"/>
    <property type="evidence" value="ECO:0007669"/>
    <property type="project" value="UniProtKB-EC"/>
</dbReference>
<name>A0A1C4YGH4_9ACTN</name>
<dbReference type="EMBL" id="FMCT01000006">
    <property type="protein sequence ID" value="SCF19746.1"/>
    <property type="molecule type" value="Genomic_DNA"/>
</dbReference>
<dbReference type="Gene3D" id="3.40.50.150">
    <property type="entry name" value="Vaccinia Virus protein VP39"/>
    <property type="match status" value="1"/>
</dbReference>
<sequence>MTQLALIPSGAGTAKPTAAEFFAGIGLVRLGLEDAGFKVIWSNDIEPDKKEMYVRHFNDPEGTHTYERGDIADVKGPLMADGLSLAWASFPCTDLSLAGARRGLAGSESGTFWHFVRVLREMGDRQPPVVALENVVGLATSHGGEDLAAAIRALNDLDYSVDVLTLDARRFVPQSRPRLFLVGALEPPADEPVPNSELRPDWLQAPFGDPTLRTHRALLPAPPPPKTTGLTELADKVPPSSDLWWDDQRQAAFVSSLSPIQAERLETLRKGRGISRRTAYRRTRGGKPTWEIRPDDISGCLRTARGGSSKQAVVEAGQGKVRVRWMTPREYAKLMGTADYRLDGLRTNQALFGFGDAVCVPVVSWLAREYLMPLVRGELRSAEPPRLAVVGA</sequence>
<dbReference type="PANTHER" id="PTHR46098">
    <property type="entry name" value="TRNA (CYTOSINE(38)-C(5))-METHYLTRANSFERASE"/>
    <property type="match status" value="1"/>
</dbReference>
<keyword evidence="5" id="KW-0680">Restriction system</keyword>
<dbReference type="SUPFAM" id="SSF53335">
    <property type="entry name" value="S-adenosyl-L-methionine-dependent methyltransferases"/>
    <property type="match status" value="1"/>
</dbReference>
<evidence type="ECO:0000256" key="6">
    <source>
        <dbReference type="PROSITE-ProRule" id="PRU01016"/>
    </source>
</evidence>
<dbReference type="PRINTS" id="PR00105">
    <property type="entry name" value="C5METTRFRASE"/>
</dbReference>
<dbReference type="EC" id="2.1.1.37" evidence="1"/>
<dbReference type="Pfam" id="PF00145">
    <property type="entry name" value="DNA_methylase"/>
    <property type="match status" value="1"/>
</dbReference>
<evidence type="ECO:0000256" key="1">
    <source>
        <dbReference type="ARBA" id="ARBA00011975"/>
    </source>
</evidence>
<gene>
    <name evidence="8" type="ORF">GA0070563_106107</name>
</gene>
<dbReference type="Proteomes" id="UP000183585">
    <property type="component" value="Unassembled WGS sequence"/>
</dbReference>
<dbReference type="RefSeq" id="WP_083302675.1">
    <property type="nucleotide sequence ID" value="NZ_FMCT01000006.1"/>
</dbReference>
<dbReference type="AlphaFoldDB" id="A0A1C4YGH4"/>
<dbReference type="InterPro" id="IPR050750">
    <property type="entry name" value="C5-MTase"/>
</dbReference>
<dbReference type="PROSITE" id="PS51679">
    <property type="entry name" value="SAM_MT_C5"/>
    <property type="match status" value="1"/>
</dbReference>
<comment type="similarity">
    <text evidence="6 7">Belongs to the class I-like SAM-binding methyltransferase superfamily. C5-methyltransferase family.</text>
</comment>
<dbReference type="InterPro" id="IPR001525">
    <property type="entry name" value="C5_MeTfrase"/>
</dbReference>
<dbReference type="PANTHER" id="PTHR46098:SF1">
    <property type="entry name" value="TRNA (CYTOSINE(38)-C(5))-METHYLTRANSFERASE"/>
    <property type="match status" value="1"/>
</dbReference>
<dbReference type="GO" id="GO:0032259">
    <property type="term" value="P:methylation"/>
    <property type="evidence" value="ECO:0007669"/>
    <property type="project" value="UniProtKB-KW"/>
</dbReference>
<evidence type="ECO:0000256" key="2">
    <source>
        <dbReference type="ARBA" id="ARBA00022603"/>
    </source>
</evidence>
<keyword evidence="4 6" id="KW-0949">S-adenosyl-L-methionine</keyword>
<accession>A0A1C4YGH4</accession>
<evidence type="ECO:0000313" key="8">
    <source>
        <dbReference type="EMBL" id="SCF19746.1"/>
    </source>
</evidence>
<evidence type="ECO:0000256" key="5">
    <source>
        <dbReference type="ARBA" id="ARBA00022747"/>
    </source>
</evidence>
<keyword evidence="2 6" id="KW-0489">Methyltransferase</keyword>
<feature type="active site" evidence="6">
    <location>
        <position position="92"/>
    </location>
</feature>
<keyword evidence="9" id="KW-1185">Reference proteome</keyword>
<organism evidence="8 9">
    <name type="scientific">Micromonospora carbonacea</name>
    <dbReference type="NCBI Taxonomy" id="47853"/>
    <lineage>
        <taxon>Bacteria</taxon>
        <taxon>Bacillati</taxon>
        <taxon>Actinomycetota</taxon>
        <taxon>Actinomycetes</taxon>
        <taxon>Micromonosporales</taxon>
        <taxon>Micromonosporaceae</taxon>
        <taxon>Micromonospora</taxon>
    </lineage>
</organism>
<proteinExistence type="inferred from homology"/>
<dbReference type="GO" id="GO:0009307">
    <property type="term" value="P:DNA restriction-modification system"/>
    <property type="evidence" value="ECO:0007669"/>
    <property type="project" value="UniProtKB-KW"/>
</dbReference>